<name>A0A554WIT5_9BURK</name>
<dbReference type="InterPro" id="IPR008927">
    <property type="entry name" value="6-PGluconate_DH-like_C_sf"/>
</dbReference>
<comment type="caution">
    <text evidence="3">The sequence shown here is derived from an EMBL/GenBank/DDBJ whole genome shotgun (WGS) entry which is preliminary data.</text>
</comment>
<dbReference type="InterPro" id="IPR013328">
    <property type="entry name" value="6PGD_dom2"/>
</dbReference>
<accession>A0A554WIT5</accession>
<gene>
    <name evidence="3" type="ORF">Taqua_01760</name>
</gene>
<feature type="domain" description="Phosphogluconate dehydrogenase NAD-binding putative C-terminal" evidence="2">
    <location>
        <begin position="207"/>
        <end position="273"/>
    </location>
</feature>
<feature type="domain" description="6-phosphogluconate dehydrogenase NADP-binding" evidence="1">
    <location>
        <begin position="15"/>
        <end position="169"/>
    </location>
</feature>
<dbReference type="AlphaFoldDB" id="A0A554WIT5"/>
<dbReference type="Gene3D" id="3.40.50.720">
    <property type="entry name" value="NAD(P)-binding Rossmann-like Domain"/>
    <property type="match status" value="1"/>
</dbReference>
<dbReference type="Pfam" id="PF03446">
    <property type="entry name" value="NAD_binding_2"/>
    <property type="match status" value="1"/>
</dbReference>
<dbReference type="Gene3D" id="1.10.1040.10">
    <property type="entry name" value="N-(1-d-carboxylethyl)-l-norvaline Dehydrogenase, domain 2"/>
    <property type="match status" value="1"/>
</dbReference>
<keyword evidence="4" id="KW-1185">Reference proteome</keyword>
<dbReference type="RefSeq" id="WP_144326332.1">
    <property type="nucleotide sequence ID" value="NZ_VJNA01000021.1"/>
</dbReference>
<evidence type="ECO:0000259" key="1">
    <source>
        <dbReference type="Pfam" id="PF03446"/>
    </source>
</evidence>
<dbReference type="SUPFAM" id="SSF48179">
    <property type="entry name" value="6-phosphogluconate dehydrogenase C-terminal domain-like"/>
    <property type="match status" value="1"/>
</dbReference>
<dbReference type="GO" id="GO:0050661">
    <property type="term" value="F:NADP binding"/>
    <property type="evidence" value="ECO:0007669"/>
    <property type="project" value="InterPro"/>
</dbReference>
<organism evidence="3 4">
    <name type="scientific">Tepidimonas aquatica</name>
    <dbReference type="NCBI Taxonomy" id="247482"/>
    <lineage>
        <taxon>Bacteria</taxon>
        <taxon>Pseudomonadati</taxon>
        <taxon>Pseudomonadota</taxon>
        <taxon>Betaproteobacteria</taxon>
        <taxon>Burkholderiales</taxon>
        <taxon>Tepidimonas</taxon>
    </lineage>
</organism>
<protein>
    <submittedName>
        <fullName evidence="3">HIBADH: 3-hydroxyisobutyrate dehydrogenase</fullName>
    </submittedName>
</protein>
<dbReference type="InterPro" id="IPR006115">
    <property type="entry name" value="6PGDH_NADP-bd"/>
</dbReference>
<evidence type="ECO:0000313" key="3">
    <source>
        <dbReference type="EMBL" id="TSE23488.1"/>
    </source>
</evidence>
<sequence length="313" mass="32557">MLAPQDTTLPQPPSRVGLIGLGEVGTIFARALAQLGVAWVGGWDVKLTPGHPEADAMRARAVAAGATVCADVAALCAQAQLIISAVTAANTLAAAELLAAQLRPGTWVLDLNSASPGTKQQAAAAIEATGGRYVEAGVMTSVPPYGVRVPMLLGGPHAAALAPVLQGWGMQVQVASDRYGVASATKMCRSVIIKGLEALVIESFTAARHYGVEDAMIATLHETFPGIDWAAQAAYFYSRVAQHGQRRAEEMREVARTVVEAGFEPVMADATARKDDGMAALRRAGALDHVAADAPWQVWADALLAARASKTTS</sequence>
<dbReference type="SUPFAM" id="SSF51735">
    <property type="entry name" value="NAD(P)-binding Rossmann-fold domains"/>
    <property type="match status" value="1"/>
</dbReference>
<dbReference type="Proteomes" id="UP000318554">
    <property type="component" value="Unassembled WGS sequence"/>
</dbReference>
<dbReference type="InterPro" id="IPR036291">
    <property type="entry name" value="NAD(P)-bd_dom_sf"/>
</dbReference>
<evidence type="ECO:0000313" key="4">
    <source>
        <dbReference type="Proteomes" id="UP000318554"/>
    </source>
</evidence>
<dbReference type="PANTHER" id="PTHR43580">
    <property type="entry name" value="OXIDOREDUCTASE GLYR1-RELATED"/>
    <property type="match status" value="1"/>
</dbReference>
<dbReference type="EMBL" id="VJNA01000021">
    <property type="protein sequence ID" value="TSE23488.1"/>
    <property type="molecule type" value="Genomic_DNA"/>
</dbReference>
<dbReference type="Pfam" id="PF09130">
    <property type="entry name" value="DUF1932"/>
    <property type="match status" value="1"/>
</dbReference>
<dbReference type="PANTHER" id="PTHR43580:SF2">
    <property type="entry name" value="CYTOKINE-LIKE NUCLEAR FACTOR N-PAC"/>
    <property type="match status" value="1"/>
</dbReference>
<dbReference type="OrthoDB" id="4333at2"/>
<reference evidence="3 4" key="1">
    <citation type="submission" date="2019-07" db="EMBL/GenBank/DDBJ databases">
        <title>Tepidimonas aquatica CLN-1 draft genome.</title>
        <authorList>
            <person name="Da Costa M.S."/>
            <person name="Froufe H.J.C."/>
            <person name="Egas C."/>
            <person name="Albuquerque L."/>
        </authorList>
    </citation>
    <scope>NUCLEOTIDE SEQUENCE [LARGE SCALE GENOMIC DNA]</scope>
    <source>
        <strain evidence="3 4">CLN-1</strain>
    </source>
</reference>
<evidence type="ECO:0000259" key="2">
    <source>
        <dbReference type="Pfam" id="PF09130"/>
    </source>
</evidence>
<dbReference type="InterPro" id="IPR051265">
    <property type="entry name" value="HIBADH-related_NP60_sf"/>
</dbReference>
<dbReference type="InterPro" id="IPR015814">
    <property type="entry name" value="Pgluconate_DH_NAD-bd_C"/>
</dbReference>
<proteinExistence type="predicted"/>